<dbReference type="Gene3D" id="3.20.20.80">
    <property type="entry name" value="Glycosidases"/>
    <property type="match status" value="1"/>
</dbReference>
<dbReference type="Pfam" id="PF21910">
    <property type="entry name" value="GH85_C"/>
    <property type="match status" value="1"/>
</dbReference>
<dbReference type="Pfam" id="PF03644">
    <property type="entry name" value="Glyco_hydro_85"/>
    <property type="match status" value="1"/>
</dbReference>
<dbReference type="GO" id="GO:0005829">
    <property type="term" value="C:cytosol"/>
    <property type="evidence" value="ECO:0007669"/>
    <property type="project" value="UniProtKB-SubCell"/>
</dbReference>
<sequence>MKKMLLFLVTITLILLITACVNQAEILENAQLEAIEVIENHVDDADFSQNMKSYFNTELQKYIDQINAAESVEDVEAVQTNAIAALTAILNAATAQNNALAELDDYVNMSGYSDEVKDYFLNIISNYKTQILDVYTLSAVNDLNLAAKNSLDGLVAHNDGTEINKDLCIIDSPFDSCKPVFVNIPSSNELSVLRGFTGNITTEFDIKAIDFEGNDVTSIMSIEGEIDFLTTGDYNIQFVAYDNYSNARTSSNIVFSVLPIDIKPTITTSSAGAALTLSQAENYGFLDGISATDGIGLDLSEDVTFQIINQDDEIVTDMSIPGFYRIQYSVTDMDGNTQNLIAQSGIGGDIDLYASRDLTVLPTNVVWATDVETSFAEEPGLLYLMIDDVFTWEPSLDDPYTGVGTIPLQPRMTGQGINPNAKSPEPGVAILDVFTPVNSAGVATYQGYHNYTVDYWQYVDVAVAWGGQIASFVIPSRDIVNAAHKNGVPILGNIFMAPTAFGGTIGNTYKMMQKNEDGSFPIADKMIEMAKYFQFDGWFINLETNPTSTDLELAANFRDFLIYIQEQADIHYPEMIIQNYDSLNVNGRISWQGALNANNEMYFQNGDQVLADSLFIDFRWDGRYGGSSTRIIESAAKAISLGRSPYELYTGFDTQQYGYVMSSGTQTPWQWNRFFDPETLIPHTSIGFYRTDWTFNRDGQSGGYIYENYLQRASDFWVGFDGDPRNAQVDLVNNPNGWYGVASFIVERTTVIGEGFYTSFNTGNGKQYYRDGHQISNYINGWNNLSLQDIQPHFRWVTDVTGTGEPLTIEFDYEDAYLGGSSLVIHGELNDQNKSDYKVYKTYLDVFEDTSIDVRYKVNDISADVSIKLTFEQDDEWYVSTVDVPLNPTQSDVWLYESLDLSAFADGVITSIGFSVSSNIEIDYKVNFGELNVTRTSLQMEYEEDINGFTIVESGFQYAKRADMRLTWAHLVVEDLDDNILYRVYHENSLGHLQYLGSSYHNYLYAKNIERLVKNDGSSMDDYDVESNLVIKAYDRNNQEVGSASLTFTWPEAIAGGRIDITASKTVVKSNEVFTLTANVSQITESILWELPGATFVSGDETTPVVEIKYENQGVYNVKLNTFNILGANSYQVDYAVTVSDIAANVSNLTGNARIHSYSGFNPTRPDEHPRYMIDGDLATKWCETDATTTGNKFIVVDLRGQYYISEVILYHADNDPAYRNTLIWNTRGYEVYLSTDAENWTMVAKVTDNEAGTTSHAFTPIQARYVRIIVTAGSQIDNHSRIQELEVFGRI</sequence>
<dbReference type="InterPro" id="IPR013783">
    <property type="entry name" value="Ig-like_fold"/>
</dbReference>
<dbReference type="Proteomes" id="UP001431532">
    <property type="component" value="Unassembled WGS sequence"/>
</dbReference>
<dbReference type="SUPFAM" id="SSF49785">
    <property type="entry name" value="Galactose-binding domain-like"/>
    <property type="match status" value="1"/>
</dbReference>
<dbReference type="InterPro" id="IPR005201">
    <property type="entry name" value="TIM_ENGase"/>
</dbReference>
<dbReference type="PROSITE" id="PS50022">
    <property type="entry name" value="FA58C_3"/>
    <property type="match status" value="1"/>
</dbReference>
<name>A0AAW6U380_9MOLU</name>
<dbReference type="PANTHER" id="PTHR13246:SF1">
    <property type="entry name" value="CYTOSOLIC ENDO-BETA-N-ACETYLGLUCOSAMINIDASE"/>
    <property type="match status" value="1"/>
</dbReference>
<reference evidence="2" key="1">
    <citation type="submission" date="2023-05" db="EMBL/GenBank/DDBJ databases">
        <title>Mariniplasma microaerophilum sp. nov., a novel anaerobic mollicute isolated from terrestrial mud volcano, Taman Peninsula, Russia.</title>
        <authorList>
            <person name="Khomyakova M.A."/>
            <person name="Merkel A.Y."/>
            <person name="Slobodkin A.I."/>
        </authorList>
    </citation>
    <scope>NUCLEOTIDE SEQUENCE</scope>
    <source>
        <strain evidence="2">M4Ah</strain>
    </source>
</reference>
<dbReference type="InterPro" id="IPR032979">
    <property type="entry name" value="ENGase"/>
</dbReference>
<dbReference type="Gene3D" id="2.60.120.260">
    <property type="entry name" value="Galactose-binding domain-like"/>
    <property type="match status" value="2"/>
</dbReference>
<dbReference type="PANTHER" id="PTHR13246">
    <property type="entry name" value="ENDO BETA N-ACETYLGLUCOSAMINIDASE"/>
    <property type="match status" value="1"/>
</dbReference>
<protein>
    <submittedName>
        <fullName evidence="2">Discoidin domain-containing protein</fullName>
    </submittedName>
</protein>
<comment type="caution">
    <text evidence="2">The sequence shown here is derived from an EMBL/GenBank/DDBJ whole genome shotgun (WGS) entry which is preliminary data.</text>
</comment>
<dbReference type="InterPro" id="IPR035986">
    <property type="entry name" value="PKD_dom_sf"/>
</dbReference>
<dbReference type="PROSITE" id="PS51257">
    <property type="entry name" value="PROKAR_LIPOPROTEIN"/>
    <property type="match status" value="1"/>
</dbReference>
<keyword evidence="3" id="KW-1185">Reference proteome</keyword>
<dbReference type="EMBL" id="JASCXW010000004">
    <property type="protein sequence ID" value="MDI6452423.1"/>
    <property type="molecule type" value="Genomic_DNA"/>
</dbReference>
<dbReference type="InterPro" id="IPR000421">
    <property type="entry name" value="FA58C"/>
</dbReference>
<proteinExistence type="predicted"/>
<dbReference type="Gene3D" id="2.60.40.10">
    <property type="entry name" value="Immunoglobulins"/>
    <property type="match status" value="2"/>
</dbReference>
<evidence type="ECO:0000313" key="3">
    <source>
        <dbReference type="Proteomes" id="UP001431532"/>
    </source>
</evidence>
<dbReference type="SUPFAM" id="SSF49299">
    <property type="entry name" value="PKD domain"/>
    <property type="match status" value="1"/>
</dbReference>
<dbReference type="InterPro" id="IPR054110">
    <property type="entry name" value="EndoD-like_D2"/>
</dbReference>
<dbReference type="RefSeq" id="WP_282838838.1">
    <property type="nucleotide sequence ID" value="NZ_JASCXW010000004.1"/>
</dbReference>
<gene>
    <name evidence="2" type="ORF">QJ521_02495</name>
</gene>
<organism evidence="2 3">
    <name type="scientific">Peloplasma aerotolerans</name>
    <dbReference type="NCBI Taxonomy" id="3044389"/>
    <lineage>
        <taxon>Bacteria</taxon>
        <taxon>Bacillati</taxon>
        <taxon>Mycoplasmatota</taxon>
        <taxon>Mollicutes</taxon>
        <taxon>Acholeplasmatales</taxon>
        <taxon>Acholeplasmataceae</taxon>
        <taxon>Peloplasma</taxon>
    </lineage>
</organism>
<dbReference type="Pfam" id="PF22633">
    <property type="entry name" value="F5_F8_type_C_2"/>
    <property type="match status" value="1"/>
</dbReference>
<feature type="domain" description="F5/8 type C" evidence="1">
    <location>
        <begin position="1137"/>
        <end position="1291"/>
    </location>
</feature>
<dbReference type="InterPro" id="IPR008979">
    <property type="entry name" value="Galactose-bd-like_sf"/>
</dbReference>
<accession>A0AAW6U380</accession>
<dbReference type="GO" id="GO:0033925">
    <property type="term" value="F:mannosyl-glycoprotein endo-beta-N-acetylglucosaminidase activity"/>
    <property type="evidence" value="ECO:0007669"/>
    <property type="project" value="InterPro"/>
</dbReference>
<evidence type="ECO:0000259" key="1">
    <source>
        <dbReference type="PROSITE" id="PS50022"/>
    </source>
</evidence>
<dbReference type="Gene3D" id="1.10.8.40">
    <property type="entry name" value="Albumin-binding domain"/>
    <property type="match status" value="1"/>
</dbReference>
<evidence type="ECO:0000313" key="2">
    <source>
        <dbReference type="EMBL" id="MDI6452423.1"/>
    </source>
</evidence>